<dbReference type="AlphaFoldDB" id="A0A6J4MDT1"/>
<dbReference type="EMBL" id="CADCTR010002484">
    <property type="protein sequence ID" value="CAA9355915.1"/>
    <property type="molecule type" value="Genomic_DNA"/>
</dbReference>
<reference evidence="1" key="1">
    <citation type="submission" date="2020-02" db="EMBL/GenBank/DDBJ databases">
        <authorList>
            <person name="Meier V. D."/>
        </authorList>
    </citation>
    <scope>NUCLEOTIDE SEQUENCE</scope>
    <source>
        <strain evidence="1">AVDCRST_MAG93</strain>
    </source>
</reference>
<proteinExistence type="predicted"/>
<accession>A0A6J4MDT1</accession>
<sequence length="38" mass="4098">MSNMIYQQPQTAAVAPVATSSIWQHVRAAVVALIVFTP</sequence>
<evidence type="ECO:0000313" key="1">
    <source>
        <dbReference type="EMBL" id="CAA9355915.1"/>
    </source>
</evidence>
<protein>
    <submittedName>
        <fullName evidence="1">Uncharacterized protein</fullName>
    </submittedName>
</protein>
<name>A0A6J4MDT1_9CHLR</name>
<organism evidence="1">
    <name type="scientific">uncultured Chloroflexia bacterium</name>
    <dbReference type="NCBI Taxonomy" id="1672391"/>
    <lineage>
        <taxon>Bacteria</taxon>
        <taxon>Bacillati</taxon>
        <taxon>Chloroflexota</taxon>
        <taxon>Chloroflexia</taxon>
        <taxon>environmental samples</taxon>
    </lineage>
</organism>
<gene>
    <name evidence="1" type="ORF">AVDCRST_MAG93-7354</name>
</gene>